<dbReference type="Gene3D" id="3.30.160.60">
    <property type="entry name" value="Classic Zinc Finger"/>
    <property type="match status" value="5"/>
</dbReference>
<keyword evidence="16" id="KW-1185">Reference proteome</keyword>
<evidence type="ECO:0000256" key="8">
    <source>
        <dbReference type="ARBA" id="ARBA00023015"/>
    </source>
</evidence>
<feature type="domain" description="C2H2-type" evidence="14">
    <location>
        <begin position="1178"/>
        <end position="1201"/>
    </location>
</feature>
<dbReference type="PANTHER" id="PTHR15507">
    <property type="entry name" value="ZINC FINGER PROTEIN RLF"/>
    <property type="match status" value="1"/>
</dbReference>
<dbReference type="PANTHER" id="PTHR15507:SF18">
    <property type="entry name" value="ZINC FINGER PROTEIN RLF"/>
    <property type="match status" value="1"/>
</dbReference>
<evidence type="ECO:0000256" key="9">
    <source>
        <dbReference type="ARBA" id="ARBA00023125"/>
    </source>
</evidence>
<feature type="region of interest" description="Disordered" evidence="13">
    <location>
        <begin position="1641"/>
        <end position="1667"/>
    </location>
</feature>
<evidence type="ECO:0000256" key="10">
    <source>
        <dbReference type="ARBA" id="ARBA00023163"/>
    </source>
</evidence>
<dbReference type="SUPFAM" id="SSF57667">
    <property type="entry name" value="beta-beta-alpha zinc fingers"/>
    <property type="match status" value="1"/>
</dbReference>
<dbReference type="GO" id="GO:0008270">
    <property type="term" value="F:zinc ion binding"/>
    <property type="evidence" value="ECO:0007669"/>
    <property type="project" value="UniProtKB-KW"/>
</dbReference>
<feature type="region of interest" description="Disordered" evidence="13">
    <location>
        <begin position="579"/>
        <end position="632"/>
    </location>
</feature>
<feature type="compositionally biased region" description="Acidic residues" evidence="13">
    <location>
        <begin position="1268"/>
        <end position="1279"/>
    </location>
</feature>
<feature type="compositionally biased region" description="Basic residues" evidence="13">
    <location>
        <begin position="583"/>
        <end position="592"/>
    </location>
</feature>
<accession>A0A8C8RW88</accession>
<feature type="domain" description="C2H2-type" evidence="14">
    <location>
        <begin position="1327"/>
        <end position="1357"/>
    </location>
</feature>
<feature type="compositionally biased region" description="Low complexity" evidence="13">
    <location>
        <begin position="608"/>
        <end position="617"/>
    </location>
</feature>
<feature type="domain" description="C2H2-type" evidence="14">
    <location>
        <begin position="1379"/>
        <end position="1409"/>
    </location>
</feature>
<keyword evidence="7" id="KW-0862">Zinc</keyword>
<dbReference type="Pfam" id="PF25420">
    <property type="entry name" value="zf-C2H2_ZN292"/>
    <property type="match status" value="1"/>
</dbReference>
<dbReference type="PROSITE" id="PS50157">
    <property type="entry name" value="ZINC_FINGER_C2H2_2"/>
    <property type="match status" value="10"/>
</dbReference>
<dbReference type="InterPro" id="IPR057986">
    <property type="entry name" value="TPR_Rlf/292/654"/>
</dbReference>
<dbReference type="Proteomes" id="UP000694393">
    <property type="component" value="Unplaced"/>
</dbReference>
<dbReference type="GO" id="GO:0000981">
    <property type="term" value="F:DNA-binding transcription factor activity, RNA polymerase II-specific"/>
    <property type="evidence" value="ECO:0007669"/>
    <property type="project" value="TreeGrafter"/>
</dbReference>
<keyword evidence="5" id="KW-0677">Repeat</keyword>
<feature type="domain" description="C2H2-type" evidence="14">
    <location>
        <begin position="755"/>
        <end position="784"/>
    </location>
</feature>
<dbReference type="Pfam" id="PF25580">
    <property type="entry name" value="TPR_Rlf"/>
    <property type="match status" value="1"/>
</dbReference>
<keyword evidence="6 12" id="KW-0863">Zinc-finger</keyword>
<evidence type="ECO:0000313" key="16">
    <source>
        <dbReference type="Proteomes" id="UP000694393"/>
    </source>
</evidence>
<protein>
    <submittedName>
        <fullName evidence="15">Rearranged L-myc fusion</fullName>
    </submittedName>
</protein>
<feature type="region of interest" description="Disordered" evidence="13">
    <location>
        <begin position="1268"/>
        <end position="1306"/>
    </location>
</feature>
<evidence type="ECO:0000256" key="3">
    <source>
        <dbReference type="ARBA" id="ARBA00022553"/>
    </source>
</evidence>
<keyword evidence="3" id="KW-0597">Phosphoprotein</keyword>
<keyword evidence="9" id="KW-0238">DNA-binding</keyword>
<dbReference type="Pfam" id="PF26218">
    <property type="entry name" value="zf_C2H2_ZNF292"/>
    <property type="match status" value="1"/>
</dbReference>
<dbReference type="SMART" id="SM00355">
    <property type="entry name" value="ZnF_C2H2"/>
    <property type="match status" value="15"/>
</dbReference>
<feature type="domain" description="C2H2-type" evidence="14">
    <location>
        <begin position="655"/>
        <end position="685"/>
    </location>
</feature>
<evidence type="ECO:0000256" key="4">
    <source>
        <dbReference type="ARBA" id="ARBA00022723"/>
    </source>
</evidence>
<feature type="compositionally biased region" description="Polar residues" evidence="13">
    <location>
        <begin position="1281"/>
        <end position="1292"/>
    </location>
</feature>
<evidence type="ECO:0000256" key="2">
    <source>
        <dbReference type="ARBA" id="ARBA00006991"/>
    </source>
</evidence>
<keyword evidence="4" id="KW-0479">Metal-binding</keyword>
<evidence type="ECO:0000256" key="6">
    <source>
        <dbReference type="ARBA" id="ARBA00022771"/>
    </source>
</evidence>
<feature type="domain" description="C2H2-type" evidence="14">
    <location>
        <begin position="698"/>
        <end position="725"/>
    </location>
</feature>
<feature type="compositionally biased region" description="Basic and acidic residues" evidence="13">
    <location>
        <begin position="1293"/>
        <end position="1306"/>
    </location>
</feature>
<dbReference type="GO" id="GO:0005634">
    <property type="term" value="C:nucleus"/>
    <property type="evidence" value="ECO:0007669"/>
    <property type="project" value="UniProtKB-SubCell"/>
</dbReference>
<reference evidence="15" key="2">
    <citation type="submission" date="2025-09" db="UniProtKB">
        <authorList>
            <consortium name="Ensembl"/>
        </authorList>
    </citation>
    <scope>IDENTIFICATION</scope>
</reference>
<dbReference type="GO" id="GO:0003677">
    <property type="term" value="F:DNA binding"/>
    <property type="evidence" value="ECO:0007669"/>
    <property type="project" value="UniProtKB-KW"/>
</dbReference>
<evidence type="ECO:0000256" key="1">
    <source>
        <dbReference type="ARBA" id="ARBA00004123"/>
    </source>
</evidence>
<dbReference type="Pfam" id="PF00096">
    <property type="entry name" value="zf-C2H2"/>
    <property type="match status" value="1"/>
</dbReference>
<evidence type="ECO:0000313" key="15">
    <source>
        <dbReference type="Ensembl" id="ENSPCEP00000011775.1"/>
    </source>
</evidence>
<dbReference type="InterPro" id="IPR052251">
    <property type="entry name" value="GH-ZnFinger_Regulators"/>
</dbReference>
<organism evidence="15 16">
    <name type="scientific">Pelusios castaneus</name>
    <name type="common">West African mud turtle</name>
    <dbReference type="NCBI Taxonomy" id="367368"/>
    <lineage>
        <taxon>Eukaryota</taxon>
        <taxon>Metazoa</taxon>
        <taxon>Chordata</taxon>
        <taxon>Craniata</taxon>
        <taxon>Vertebrata</taxon>
        <taxon>Euteleostomi</taxon>
        <taxon>Archelosauria</taxon>
        <taxon>Testudinata</taxon>
        <taxon>Testudines</taxon>
        <taxon>Pleurodira</taxon>
        <taxon>Pelomedusidae</taxon>
        <taxon>Pelusios</taxon>
    </lineage>
</organism>
<dbReference type="Ensembl" id="ENSPCET00000012178.1">
    <property type="protein sequence ID" value="ENSPCEP00000011775.1"/>
    <property type="gene ID" value="ENSPCEG00000009362.1"/>
</dbReference>
<comment type="similarity">
    <text evidence="2">Belongs to the krueppel C2H2-type zinc-finger protein family.</text>
</comment>
<sequence length="1926" mass="221893">MADAEAEAAPRPDMERLVAALRARLWQLQAELSEQEVSEASSRAYCRGFCQTLLQYAGTRGASEHILPFLEVYRISIQSFANARPYLTTECEDVLLVLGRLVLSCFELLLSVSESELPCEVWLEFNQSIQDSHDALLEFGNNNLQILVDITREGVWKNPVLLKILSQQPVEGEEASKLVTREGPSFLQMRIKHLMKSNCIPQATFLSKLCADSPEMSNVSSFRQAYITCLCSALPNEDSIKEIAKVDCKEVLEIICNLESEGQDNTAFILCTTYLTQQLQTATVYCSWELTLFWSKLQRRIDSSLDSFLERCRQFGIIAKTLQHLFFLIRVIQSEAEEAGLAVSILLCVRALQIRSNGHDEMKTSVCKTIACLLPADLEVRRACQLTEFLLEPSLDGYNVLEELYLQPDQKFDEENTLVPNSLRCELLLALKAYWPFDPEFWDWKTLKRHCLKLLGKEASDSEDDASCNDMSFNETDLLETLLSDYDETKEYKYYEEKEATNQPKEKRVKKPIGSSERYQRWLQYKFFCVLCKRECIEARILHHSKMHMEDGIYTCPVCTKKFKRKEFFVPHVMEHVKMPPSRTHRPKKKILLKKERSSQKTSTPKNPSTSPEQQLPQQPPQPQPRPSEKNKNDVHEYVTFSQLENYHLQDRDIYPCPGTDCSRVFKQFKYLSVHLKAEHQNNDENAKHYLDMKNRREKCGFCRRHFMTSFHLQEHERVHCGPQPYMCVSMDCYARFGSVNELLNHKQMHEDLRYKCELNGCNIVFSDLGQLYHHEAQHFRDASYTCNFLGCKKFYYSKTEFQNHLAMHNTAISNGEMKETSVKLEEPISKDRCDYLPESQLLDQTDNYSSHENLTLSGGSTSSQEILQIKEEAISDSDETDSESNCSVYFGSHKTSSVVTKKQVSPLRETIAQNQTIPESLTSHEGIFHPSGLKEQCSNVAVCFDGKKITCVFEGCSSTYKNARSMQKHLRRAHPYHFKPKKKMGIKTKDIFHLINDGQNSKTTEVLRADLRHNLETNTGSPESLYTKNSKGKNCFKEEICPFPETSFYDGSKVPNSEDAMLELLLGLKHLSLKSNFTPNSSTLTHKPFLGSLQSYPSNDAKCPQSVVNETTSELQDNLPTQYLTQLAAKPFFCERQGCKYEFVTREALLMHYVKKHNYSKEMVLQLNMFQHRYSPFKCHICQRSFTRKTHLRIHYRNKHQIGNERVTPKVFPNEKCEHIGDCAEDKLKHNAASTPGFCINRDKDHIETIGQSAKQLCHPEKEECSSETDLESSEDTDSNITGKPSKISSLDSHREELEAREGRGSKRTVAKGNLCYILHKYHKPFHCIHKSCNSAFTNQKGLIRHYRTVHQYNKEQLCLEKDKARTKRELVKCKKIFACKYKECSKRFLCSKALAKHCSDFHNLDQLEDQKVLSETECARFRCNQPQCPAVFHTFNKLKVHLIEQHANEEGINEDFEIHCDLNGCDRIFTNYRHYSQHVYFLHSEYYGSLFGNHKEEQDELLKDKNEQDCLKDQCNMNEKRIKKKSKKMGKNKEKHLICFKTKEEALEMCREDCNHTQYPCMVQGCLSVVKLESSIVRHYKRTHQMTNIYIEQRTENLVVCVKSGTMVKTEPSLEAELSLNKEEAREFKQENTVHTDYLPDSEKHCVPNTASEHQETGNENQNKSAANSVVFGTGAFLYSGTLKYNHSSKASCFEECNITEPLCKTEDLPETSGRENSSFFTDLPLQLPREKETEGWQHNSVYQNAKTNALHTTRHKLQKHPLPKPFDLKAYKPMGFESSFLKFIQESEERDDDDDDDLDEWESPDQFQIHGVLQKDRDLQRGVTVNNFVCENTEVSIPQTHGTAVHGQLTEIQPLLSTESASVPSLENLRAILDKALTDCGDLALKQLHYLRPVVVLERSRFSTPLIDLFPTKKTDELCVGST</sequence>
<evidence type="ECO:0000256" key="5">
    <source>
        <dbReference type="ARBA" id="ARBA00022737"/>
    </source>
</evidence>
<feature type="domain" description="C2H2-type" evidence="14">
    <location>
        <begin position="554"/>
        <end position="581"/>
    </location>
</feature>
<feature type="domain" description="C2H2-type" evidence="14">
    <location>
        <begin position="1423"/>
        <end position="1453"/>
    </location>
</feature>
<dbReference type="InterPro" id="IPR036236">
    <property type="entry name" value="Znf_C2H2_sf"/>
</dbReference>
<keyword evidence="10" id="KW-0804">Transcription</keyword>
<reference evidence="15" key="1">
    <citation type="submission" date="2025-08" db="UniProtKB">
        <authorList>
            <consortium name="Ensembl"/>
        </authorList>
    </citation>
    <scope>IDENTIFICATION</scope>
</reference>
<evidence type="ECO:0000256" key="7">
    <source>
        <dbReference type="ARBA" id="ARBA00022833"/>
    </source>
</evidence>
<dbReference type="InterPro" id="IPR058902">
    <property type="entry name" value="zf_C2H2_ZNF292/Rlf"/>
</dbReference>
<dbReference type="PROSITE" id="PS00028">
    <property type="entry name" value="ZINC_FINGER_C2H2_1"/>
    <property type="match status" value="14"/>
</dbReference>
<proteinExistence type="inferred from homology"/>
<dbReference type="InterPro" id="IPR013087">
    <property type="entry name" value="Znf_C2H2_type"/>
</dbReference>
<feature type="domain" description="C2H2-type" evidence="14">
    <location>
        <begin position="726"/>
        <end position="755"/>
    </location>
</feature>
<evidence type="ECO:0000259" key="14">
    <source>
        <dbReference type="PROSITE" id="PS50157"/>
    </source>
</evidence>
<comment type="subcellular location">
    <subcellularLocation>
        <location evidence="1">Nucleus</location>
    </subcellularLocation>
</comment>
<feature type="domain" description="C2H2-type" evidence="14">
    <location>
        <begin position="1133"/>
        <end position="1163"/>
    </location>
</feature>
<name>A0A8C8RW88_9SAUR</name>
<keyword evidence="11" id="KW-0539">Nucleus</keyword>
<evidence type="ECO:0000256" key="12">
    <source>
        <dbReference type="PROSITE-ProRule" id="PRU00042"/>
    </source>
</evidence>
<evidence type="ECO:0000256" key="13">
    <source>
        <dbReference type="SAM" id="MobiDB-lite"/>
    </source>
</evidence>
<keyword evidence="8" id="KW-0805">Transcription regulation</keyword>
<evidence type="ECO:0000256" key="11">
    <source>
        <dbReference type="ARBA" id="ARBA00023242"/>
    </source>
</evidence>